<keyword evidence="2" id="KW-1133">Transmembrane helix</keyword>
<evidence type="ECO:0008006" key="6">
    <source>
        <dbReference type="Google" id="ProtNLM"/>
    </source>
</evidence>
<dbReference type="HOGENOM" id="CLU_1603426_0_0_1"/>
<dbReference type="CDD" id="cd12087">
    <property type="entry name" value="TM_EGFR-like"/>
    <property type="match status" value="1"/>
</dbReference>
<dbReference type="AlphaFoldDB" id="A0A067NJH0"/>
<feature type="chain" id="PRO_5001642269" description="Mid2 domain-containing protein" evidence="3">
    <location>
        <begin position="33"/>
        <end position="166"/>
    </location>
</feature>
<dbReference type="VEuPathDB" id="FungiDB:PLEOSDRAFT_1104680"/>
<evidence type="ECO:0000256" key="1">
    <source>
        <dbReference type="SAM" id="MobiDB-lite"/>
    </source>
</evidence>
<dbReference type="InParanoid" id="A0A067NJH0"/>
<keyword evidence="2" id="KW-0472">Membrane</keyword>
<dbReference type="Proteomes" id="UP000027073">
    <property type="component" value="Unassembled WGS sequence"/>
</dbReference>
<evidence type="ECO:0000313" key="4">
    <source>
        <dbReference type="EMBL" id="KDQ28004.1"/>
    </source>
</evidence>
<feature type="compositionally biased region" description="Low complexity" evidence="1">
    <location>
        <begin position="41"/>
        <end position="61"/>
    </location>
</feature>
<feature type="signal peptide" evidence="3">
    <location>
        <begin position="1"/>
        <end position="32"/>
    </location>
</feature>
<evidence type="ECO:0000313" key="5">
    <source>
        <dbReference type="Proteomes" id="UP000027073"/>
    </source>
</evidence>
<evidence type="ECO:0000256" key="2">
    <source>
        <dbReference type="SAM" id="Phobius"/>
    </source>
</evidence>
<feature type="transmembrane region" description="Helical" evidence="2">
    <location>
        <begin position="101"/>
        <end position="126"/>
    </location>
</feature>
<reference evidence="5" key="1">
    <citation type="journal article" date="2014" name="Proc. Natl. Acad. Sci. U.S.A.">
        <title>Extensive sampling of basidiomycete genomes demonstrates inadequacy of the white-rot/brown-rot paradigm for wood decay fungi.</title>
        <authorList>
            <person name="Riley R."/>
            <person name="Salamov A.A."/>
            <person name="Brown D.W."/>
            <person name="Nagy L.G."/>
            <person name="Floudas D."/>
            <person name="Held B.W."/>
            <person name="Levasseur A."/>
            <person name="Lombard V."/>
            <person name="Morin E."/>
            <person name="Otillar R."/>
            <person name="Lindquist E.A."/>
            <person name="Sun H."/>
            <person name="LaButti K.M."/>
            <person name="Schmutz J."/>
            <person name="Jabbour D."/>
            <person name="Luo H."/>
            <person name="Baker S.E."/>
            <person name="Pisabarro A.G."/>
            <person name="Walton J.D."/>
            <person name="Blanchette R.A."/>
            <person name="Henrissat B."/>
            <person name="Martin F."/>
            <person name="Cullen D."/>
            <person name="Hibbett D.S."/>
            <person name="Grigoriev I.V."/>
        </authorList>
    </citation>
    <scope>NUCLEOTIDE SEQUENCE [LARGE SCALE GENOMIC DNA]</scope>
    <source>
        <strain evidence="5">PC15</strain>
    </source>
</reference>
<feature type="region of interest" description="Disordered" evidence="1">
    <location>
        <begin position="31"/>
        <end position="83"/>
    </location>
</feature>
<proteinExistence type="predicted"/>
<feature type="compositionally biased region" description="Gly residues" evidence="1">
    <location>
        <begin position="31"/>
        <end position="40"/>
    </location>
</feature>
<sequence>MIVASSTSRRAARAQIAPVLLFALSLAVSGEGKGGGGHGRGSSSTSSGSSSGSSSSSSSSGSSGGGGSSGGTVITSTGSGSSRRCFNEHNQQIKCPVNKKAYLIAGSIVGGLVGLVVILSILIWFLKRRRHLRVVNETTEVPTKPTPPSRKNTNEKDYERLKEPPV</sequence>
<feature type="compositionally biased region" description="Low complexity" evidence="1">
    <location>
        <begin position="71"/>
        <end position="82"/>
    </location>
</feature>
<accession>A0A067NJH0</accession>
<evidence type="ECO:0000256" key="3">
    <source>
        <dbReference type="SAM" id="SignalP"/>
    </source>
</evidence>
<keyword evidence="2" id="KW-0812">Transmembrane</keyword>
<protein>
    <recommendedName>
        <fullName evidence="6">Mid2 domain-containing protein</fullName>
    </recommendedName>
</protein>
<feature type="region of interest" description="Disordered" evidence="1">
    <location>
        <begin position="138"/>
        <end position="166"/>
    </location>
</feature>
<organism evidence="4 5">
    <name type="scientific">Pleurotus ostreatus (strain PC15)</name>
    <name type="common">Oyster mushroom</name>
    <dbReference type="NCBI Taxonomy" id="1137138"/>
    <lineage>
        <taxon>Eukaryota</taxon>
        <taxon>Fungi</taxon>
        <taxon>Dikarya</taxon>
        <taxon>Basidiomycota</taxon>
        <taxon>Agaricomycotina</taxon>
        <taxon>Agaricomycetes</taxon>
        <taxon>Agaricomycetidae</taxon>
        <taxon>Agaricales</taxon>
        <taxon>Pleurotineae</taxon>
        <taxon>Pleurotaceae</taxon>
        <taxon>Pleurotus</taxon>
    </lineage>
</organism>
<keyword evidence="3" id="KW-0732">Signal</keyword>
<feature type="compositionally biased region" description="Basic and acidic residues" evidence="1">
    <location>
        <begin position="152"/>
        <end position="166"/>
    </location>
</feature>
<gene>
    <name evidence="4" type="ORF">PLEOSDRAFT_1104680</name>
</gene>
<dbReference type="EMBL" id="KL198008">
    <property type="protein sequence ID" value="KDQ28004.1"/>
    <property type="molecule type" value="Genomic_DNA"/>
</dbReference>
<name>A0A067NJH0_PLEO1</name>